<organism evidence="2 3">
    <name type="scientific">Amycolatopsis arida</name>
    <dbReference type="NCBI Taxonomy" id="587909"/>
    <lineage>
        <taxon>Bacteria</taxon>
        <taxon>Bacillati</taxon>
        <taxon>Actinomycetota</taxon>
        <taxon>Actinomycetes</taxon>
        <taxon>Pseudonocardiales</taxon>
        <taxon>Pseudonocardiaceae</taxon>
        <taxon>Amycolatopsis</taxon>
    </lineage>
</organism>
<dbReference type="STRING" id="587909.SAMN05421810_102162"/>
<accession>A0A1I5P777</accession>
<name>A0A1I5P777_9PSEU</name>
<evidence type="ECO:0008006" key="4">
    <source>
        <dbReference type="Google" id="ProtNLM"/>
    </source>
</evidence>
<dbReference type="EMBL" id="FOWW01000002">
    <property type="protein sequence ID" value="SFP29351.1"/>
    <property type="molecule type" value="Genomic_DNA"/>
</dbReference>
<feature type="compositionally biased region" description="Basic and acidic residues" evidence="1">
    <location>
        <begin position="26"/>
        <end position="52"/>
    </location>
</feature>
<evidence type="ECO:0000313" key="3">
    <source>
        <dbReference type="Proteomes" id="UP000198727"/>
    </source>
</evidence>
<proteinExistence type="predicted"/>
<feature type="region of interest" description="Disordered" evidence="1">
    <location>
        <begin position="14"/>
        <end position="64"/>
    </location>
</feature>
<dbReference type="RefSeq" id="WP_092528834.1">
    <property type="nucleotide sequence ID" value="NZ_FOWW01000002.1"/>
</dbReference>
<gene>
    <name evidence="2" type="ORF">SAMN05421810_102162</name>
</gene>
<reference evidence="3" key="1">
    <citation type="submission" date="2016-10" db="EMBL/GenBank/DDBJ databases">
        <authorList>
            <person name="Varghese N."/>
            <person name="Submissions S."/>
        </authorList>
    </citation>
    <scope>NUCLEOTIDE SEQUENCE [LARGE SCALE GENOMIC DNA]</scope>
    <source>
        <strain evidence="3">CGMCC 4.5579</strain>
    </source>
</reference>
<evidence type="ECO:0000256" key="1">
    <source>
        <dbReference type="SAM" id="MobiDB-lite"/>
    </source>
</evidence>
<dbReference type="Proteomes" id="UP000198727">
    <property type="component" value="Unassembled WGS sequence"/>
</dbReference>
<protein>
    <recommendedName>
        <fullName evidence="4">MT0933-like antitoxin protein</fullName>
    </recommendedName>
</protein>
<keyword evidence="3" id="KW-1185">Reference proteome</keyword>
<sequence>MALFGKIARFASSPAGRRAIAQAKRMANDPRTRQQAKDALDKVRRRVNDTRRGRGGGPTPPPAA</sequence>
<dbReference type="OrthoDB" id="3699945at2"/>
<evidence type="ECO:0000313" key="2">
    <source>
        <dbReference type="EMBL" id="SFP29351.1"/>
    </source>
</evidence>
<dbReference type="AlphaFoldDB" id="A0A1I5P777"/>